<reference evidence="10" key="1">
    <citation type="journal article" date="2021" name="IMA Fungus">
        <title>Genomic characterization of three marine fungi, including Emericellopsis atlantica sp. nov. with signatures of a generalist lifestyle and marine biomass degradation.</title>
        <authorList>
            <person name="Hagestad O.C."/>
            <person name="Hou L."/>
            <person name="Andersen J.H."/>
            <person name="Hansen E.H."/>
            <person name="Altermark B."/>
            <person name="Li C."/>
            <person name="Kuhnert E."/>
            <person name="Cox R.J."/>
            <person name="Crous P.W."/>
            <person name="Spatafora J.W."/>
            <person name="Lail K."/>
            <person name="Amirebrahimi M."/>
            <person name="Lipzen A."/>
            <person name="Pangilinan J."/>
            <person name="Andreopoulos W."/>
            <person name="Hayes R.D."/>
            <person name="Ng V."/>
            <person name="Grigoriev I.V."/>
            <person name="Jackson S.A."/>
            <person name="Sutton T.D.S."/>
            <person name="Dobson A.D.W."/>
            <person name="Rama T."/>
        </authorList>
    </citation>
    <scope>NUCLEOTIDE SEQUENCE</scope>
    <source>
        <strain evidence="10">TRa3180A</strain>
    </source>
</reference>
<feature type="modified residue" description="4-aspartylphosphate" evidence="6">
    <location>
        <position position="1136"/>
    </location>
</feature>
<evidence type="ECO:0000256" key="3">
    <source>
        <dbReference type="ARBA" id="ARBA00022553"/>
    </source>
</evidence>
<feature type="domain" description="Response regulatory" evidence="9">
    <location>
        <begin position="1084"/>
        <end position="1215"/>
    </location>
</feature>
<dbReference type="GO" id="GO:0000155">
    <property type="term" value="F:phosphorelay sensor kinase activity"/>
    <property type="evidence" value="ECO:0007669"/>
    <property type="project" value="InterPro"/>
</dbReference>
<dbReference type="InterPro" id="IPR029016">
    <property type="entry name" value="GAF-like_dom_sf"/>
</dbReference>
<dbReference type="Gene3D" id="3.30.565.10">
    <property type="entry name" value="Histidine kinase-like ATPase, C-terminal domain"/>
    <property type="match status" value="1"/>
</dbReference>
<keyword evidence="4" id="KW-0808">Transferase</keyword>
<dbReference type="GO" id="GO:0009927">
    <property type="term" value="F:histidine phosphotransfer kinase activity"/>
    <property type="evidence" value="ECO:0007669"/>
    <property type="project" value="TreeGrafter"/>
</dbReference>
<name>A0A9P8CJF4_9HELO</name>
<evidence type="ECO:0000259" key="8">
    <source>
        <dbReference type="PROSITE" id="PS50109"/>
    </source>
</evidence>
<feature type="region of interest" description="Disordered" evidence="7">
    <location>
        <begin position="360"/>
        <end position="414"/>
    </location>
</feature>
<dbReference type="CDD" id="cd17546">
    <property type="entry name" value="REC_hyHK_CKI1_RcsC-like"/>
    <property type="match status" value="1"/>
</dbReference>
<dbReference type="Pfam" id="PF00512">
    <property type="entry name" value="HisKA"/>
    <property type="match status" value="1"/>
</dbReference>
<dbReference type="SMART" id="SM00448">
    <property type="entry name" value="REC"/>
    <property type="match status" value="1"/>
</dbReference>
<dbReference type="GO" id="GO:0005886">
    <property type="term" value="C:plasma membrane"/>
    <property type="evidence" value="ECO:0007669"/>
    <property type="project" value="TreeGrafter"/>
</dbReference>
<protein>
    <recommendedName>
        <fullName evidence="2">histidine kinase</fullName>
        <ecNumber evidence="2">2.7.13.3</ecNumber>
    </recommendedName>
</protein>
<gene>
    <name evidence="10" type="ORF">BJ878DRAFT_177165</name>
</gene>
<dbReference type="InterPro" id="IPR003594">
    <property type="entry name" value="HATPase_dom"/>
</dbReference>
<keyword evidence="11" id="KW-1185">Reference proteome</keyword>
<dbReference type="PROSITE" id="PS50109">
    <property type="entry name" value="HIS_KIN"/>
    <property type="match status" value="1"/>
</dbReference>
<evidence type="ECO:0000256" key="4">
    <source>
        <dbReference type="ARBA" id="ARBA00022679"/>
    </source>
</evidence>
<dbReference type="SUPFAM" id="SSF55781">
    <property type="entry name" value="GAF domain-like"/>
    <property type="match status" value="1"/>
</dbReference>
<dbReference type="Pfam" id="PF00072">
    <property type="entry name" value="Response_reg"/>
    <property type="match status" value="1"/>
</dbReference>
<evidence type="ECO:0000259" key="9">
    <source>
        <dbReference type="PROSITE" id="PS50110"/>
    </source>
</evidence>
<evidence type="ECO:0000256" key="7">
    <source>
        <dbReference type="SAM" id="MobiDB-lite"/>
    </source>
</evidence>
<dbReference type="InterPro" id="IPR003661">
    <property type="entry name" value="HisK_dim/P_dom"/>
</dbReference>
<dbReference type="AlphaFoldDB" id="A0A9P8CJF4"/>
<dbReference type="InterPro" id="IPR005467">
    <property type="entry name" value="His_kinase_dom"/>
</dbReference>
<dbReference type="EC" id="2.7.13.3" evidence="2"/>
<dbReference type="EMBL" id="MU253771">
    <property type="protein sequence ID" value="KAG9247471.1"/>
    <property type="molecule type" value="Genomic_DNA"/>
</dbReference>
<dbReference type="InterPro" id="IPR036890">
    <property type="entry name" value="HATPase_C_sf"/>
</dbReference>
<dbReference type="Gene3D" id="3.40.50.2300">
    <property type="match status" value="1"/>
</dbReference>
<evidence type="ECO:0000313" key="11">
    <source>
        <dbReference type="Proteomes" id="UP000887226"/>
    </source>
</evidence>
<dbReference type="SMART" id="SM00388">
    <property type="entry name" value="HisKA"/>
    <property type="match status" value="1"/>
</dbReference>
<feature type="region of interest" description="Disordered" evidence="7">
    <location>
        <begin position="466"/>
        <end position="495"/>
    </location>
</feature>
<dbReference type="Proteomes" id="UP000887226">
    <property type="component" value="Unassembled WGS sequence"/>
</dbReference>
<organism evidence="10 11">
    <name type="scientific">Calycina marina</name>
    <dbReference type="NCBI Taxonomy" id="1763456"/>
    <lineage>
        <taxon>Eukaryota</taxon>
        <taxon>Fungi</taxon>
        <taxon>Dikarya</taxon>
        <taxon>Ascomycota</taxon>
        <taxon>Pezizomycotina</taxon>
        <taxon>Leotiomycetes</taxon>
        <taxon>Helotiales</taxon>
        <taxon>Pezizellaceae</taxon>
        <taxon>Calycina</taxon>
    </lineage>
</organism>
<proteinExistence type="predicted"/>
<dbReference type="InterPro" id="IPR011006">
    <property type="entry name" value="CheY-like_superfamily"/>
</dbReference>
<dbReference type="CDD" id="cd00082">
    <property type="entry name" value="HisKA"/>
    <property type="match status" value="1"/>
</dbReference>
<dbReference type="PROSITE" id="PS50110">
    <property type="entry name" value="RESPONSE_REGULATORY"/>
    <property type="match status" value="1"/>
</dbReference>
<dbReference type="Gene3D" id="3.30.450.40">
    <property type="match status" value="1"/>
</dbReference>
<dbReference type="InterPro" id="IPR004358">
    <property type="entry name" value="Sig_transdc_His_kin-like_C"/>
</dbReference>
<dbReference type="OrthoDB" id="303614at2759"/>
<evidence type="ECO:0000313" key="10">
    <source>
        <dbReference type="EMBL" id="KAG9247471.1"/>
    </source>
</evidence>
<dbReference type="SUPFAM" id="SSF52172">
    <property type="entry name" value="CheY-like"/>
    <property type="match status" value="1"/>
</dbReference>
<dbReference type="SUPFAM" id="SSF47384">
    <property type="entry name" value="Homodimeric domain of signal transducing histidine kinase"/>
    <property type="match status" value="1"/>
</dbReference>
<accession>A0A9P8CJF4</accession>
<feature type="compositionally biased region" description="Polar residues" evidence="7">
    <location>
        <begin position="364"/>
        <end position="380"/>
    </location>
</feature>
<feature type="domain" description="Histidine kinase" evidence="8">
    <location>
        <begin position="578"/>
        <end position="864"/>
    </location>
</feature>
<evidence type="ECO:0000256" key="5">
    <source>
        <dbReference type="ARBA" id="ARBA00022777"/>
    </source>
</evidence>
<keyword evidence="3 6" id="KW-0597">Phosphoprotein</keyword>
<keyword evidence="5 10" id="KW-0418">Kinase</keyword>
<dbReference type="Gene3D" id="1.10.287.130">
    <property type="match status" value="1"/>
</dbReference>
<dbReference type="PRINTS" id="PR00344">
    <property type="entry name" value="BCTRLSENSOR"/>
</dbReference>
<dbReference type="SMART" id="SM00387">
    <property type="entry name" value="HATPase_c"/>
    <property type="match status" value="1"/>
</dbReference>
<dbReference type="SUPFAM" id="SSF55874">
    <property type="entry name" value="ATPase domain of HSP90 chaperone/DNA topoisomerase II/histidine kinase"/>
    <property type="match status" value="1"/>
</dbReference>
<dbReference type="InterPro" id="IPR036097">
    <property type="entry name" value="HisK_dim/P_sf"/>
</dbReference>
<dbReference type="PANTHER" id="PTHR43047">
    <property type="entry name" value="TWO-COMPONENT HISTIDINE PROTEIN KINASE"/>
    <property type="match status" value="1"/>
</dbReference>
<evidence type="ECO:0000256" key="2">
    <source>
        <dbReference type="ARBA" id="ARBA00012438"/>
    </source>
</evidence>
<dbReference type="PANTHER" id="PTHR43047:SF72">
    <property type="entry name" value="OSMOSENSING HISTIDINE PROTEIN KINASE SLN1"/>
    <property type="match status" value="1"/>
</dbReference>
<comment type="caution">
    <text evidence="10">The sequence shown here is derived from an EMBL/GenBank/DDBJ whole genome shotgun (WGS) entry which is preliminary data.</text>
</comment>
<dbReference type="InterPro" id="IPR001789">
    <property type="entry name" value="Sig_transdc_resp-reg_receiver"/>
</dbReference>
<evidence type="ECO:0000256" key="1">
    <source>
        <dbReference type="ARBA" id="ARBA00000085"/>
    </source>
</evidence>
<evidence type="ECO:0000256" key="6">
    <source>
        <dbReference type="PROSITE-ProRule" id="PRU00169"/>
    </source>
</evidence>
<sequence>MSSATYISEPTRLREVRKYYYRGNVHDSATGTVKDNLGIAGATDGAKVTSPNRTLTSLMQLVACRLNMQHAIVSIVDENAQYFLAEATRTLNLVDPTIHESGDSLWLGCGGTSRSEALCANTIEVPLEPNRPYACFYVTDLSQDPRFCNLPYVSGEPRFRYYAGTPLLSSANIPIGSVYVIDDRARGPPTAEEVELLGLTACNVMEYLEMKRLSETRKRIETMSKGLAAFVDGKCTILPELKSDAEDGGHDRLSRKEDIHTRRNSHGAHTYIPSSKEIRHGVARFSSLDESSSSEVAGSLPVLAEDSQFIPTPLGIYSRAANLLRESLTVDATIFLDATVAPTADAIELVQGDYGVFSEDDNSSTHSVTSKAQHPTTFSQDGAHIMSESDSEDDGLSLKENNKSSEAARTVPKPPTRARILSFASLGSVSINDSHENQEHSLYVPDYKRLRRLLKRYTEGKIWTFDDKGSDSSDENNSSFDLNRTQNNKQSTKTKRSETILLTGCFPGARQVLFAPLIDLEKGTQFAAVFCVSFHPMPVFTTSIEVGFLRAFLNNVSVSISLASVAAANRQKGDFISSISHELRSPLHGILASTELLTSSALDRRQKEFCDAISTCGKSLLETITSILEYTKINTLRKHSRRPKSLSKDLGLVGQCIPENGAAQHTIRESLALSSIEKDCEDAVIVVAAAYMHHASNPHQPLYRVFVPSDESSGHYTNENDKSYWPSVTVILDMMYCDWKFDCLPGSFQRIVMNLVGNSLKYTQSGYVKVELTVEKASQDVNELQNDHDSIAVLKVIDSGRGISLEFLQNSLYMPFSQESTLSPGTGLGLHIVKSLVSLLKGTIDIRSEANKGTTVTVKLPLRRNTTEPGTSNESTSPSEVDRLVAAVRKSDLLKSYAFYGFSAPIVGPAKASLHCYLTDWLGMSNTSDIGSANLAVVTEDGLPTYLSSISPTATISAHKDKQKVIVVCDQTRQKHIFETYNSIDTPIELLTIPFGPIKVSKTILACLESVEQTTMTTTDALDALQNTPNEGYSGVTPTAPWPTTESVSSSNECVEPVAAPIATIINLPIRPAEMRQSTKHNPRILCVDDNAINLRIIKAFLEKLDFHDITSVVDGGVAYEAVRFDRKGFDLIFMDLSMPVCDGFESISLIRSLERVQQKITPSTCAKPRVALIVALTGLASQRDRDAAKTAGSDHYLTKPLKLAKLKEVMTDWGYIE</sequence>
<dbReference type="Pfam" id="PF02518">
    <property type="entry name" value="HATPase_c"/>
    <property type="match status" value="1"/>
</dbReference>
<comment type="catalytic activity">
    <reaction evidence="1">
        <text>ATP + protein L-histidine = ADP + protein N-phospho-L-histidine.</text>
        <dbReference type="EC" id="2.7.13.3"/>
    </reaction>
</comment>